<evidence type="ECO:0000313" key="8">
    <source>
        <dbReference type="EMBL" id="AMK12788.1"/>
    </source>
</evidence>
<dbReference type="GO" id="GO:0006085">
    <property type="term" value="P:acetyl-CoA biosynthetic process"/>
    <property type="evidence" value="ECO:0007669"/>
    <property type="project" value="UniProtKB-UniRule"/>
</dbReference>
<keyword evidence="3 6" id="KW-0547">Nucleotide-binding</keyword>
<keyword evidence="2 6" id="KW-0808">Transferase</keyword>
<comment type="pathway">
    <text evidence="6">Metabolic intermediate biosynthesis; acetyl-CoA biosynthesis; acetyl-CoA from acetate: step 1/2.</text>
</comment>
<keyword evidence="10" id="KW-1185">Reference proteome</keyword>
<dbReference type="NCBIfam" id="TIGR00016">
    <property type="entry name" value="ackA"/>
    <property type="match status" value="1"/>
</dbReference>
<comment type="function">
    <text evidence="6">Catalyzes the formation of acetyl phosphate from acetate and ATP. Can also catalyze the reverse reaction.</text>
</comment>
<evidence type="ECO:0000313" key="9">
    <source>
        <dbReference type="EMBL" id="TDT86722.1"/>
    </source>
</evidence>
<dbReference type="Gene3D" id="3.30.420.40">
    <property type="match status" value="2"/>
</dbReference>
<dbReference type="Proteomes" id="UP000295506">
    <property type="component" value="Unassembled WGS sequence"/>
</dbReference>
<feature type="binding site" evidence="6">
    <location>
        <position position="14"/>
    </location>
    <ligand>
        <name>ATP</name>
        <dbReference type="ChEBI" id="CHEBI:30616"/>
    </ligand>
</feature>
<reference evidence="9 11" key="2">
    <citation type="submission" date="2019-03" db="EMBL/GenBank/DDBJ databases">
        <title>Genomic Encyclopedia of Type Strains, Phase IV (KMG-IV): sequencing the most valuable type-strain genomes for metagenomic binning, comparative biology and taxonomic classification.</title>
        <authorList>
            <person name="Goeker M."/>
        </authorList>
    </citation>
    <scope>NUCLEOTIDE SEQUENCE [LARGE SCALE GENOMIC DNA]</scope>
    <source>
        <strain evidence="9 11">DSM 101483</strain>
    </source>
</reference>
<evidence type="ECO:0000256" key="2">
    <source>
        <dbReference type="ARBA" id="ARBA00022679"/>
    </source>
</evidence>
<dbReference type="PROSITE" id="PS01075">
    <property type="entry name" value="ACETATE_KINASE_1"/>
    <property type="match status" value="1"/>
</dbReference>
<dbReference type="GO" id="GO:0006083">
    <property type="term" value="P:acetate metabolic process"/>
    <property type="evidence" value="ECO:0007669"/>
    <property type="project" value="TreeGrafter"/>
</dbReference>
<evidence type="ECO:0000256" key="4">
    <source>
        <dbReference type="ARBA" id="ARBA00022777"/>
    </source>
</evidence>
<dbReference type="InterPro" id="IPR004372">
    <property type="entry name" value="Ac/propionate_kinase"/>
</dbReference>
<dbReference type="OrthoDB" id="9802453at2"/>
<dbReference type="InterPro" id="IPR023865">
    <property type="entry name" value="Aliphatic_acid_kinase_CS"/>
</dbReference>
<evidence type="ECO:0000256" key="6">
    <source>
        <dbReference type="HAMAP-Rule" id="MF_00020"/>
    </source>
</evidence>
<dbReference type="PROSITE" id="PS01076">
    <property type="entry name" value="ACETATE_KINASE_2"/>
    <property type="match status" value="1"/>
</dbReference>
<dbReference type="HAMAP" id="MF_00020">
    <property type="entry name" value="Acetate_kinase"/>
    <property type="match status" value="1"/>
</dbReference>
<dbReference type="Pfam" id="PF00871">
    <property type="entry name" value="Acetate_kinase"/>
    <property type="match status" value="1"/>
</dbReference>
<dbReference type="EMBL" id="SOBK01000011">
    <property type="protein sequence ID" value="TDT86722.1"/>
    <property type="molecule type" value="Genomic_DNA"/>
</dbReference>
<dbReference type="Proteomes" id="UP000055611">
    <property type="component" value="Chromosome"/>
</dbReference>
<protein>
    <recommendedName>
        <fullName evidence="6">Acetate kinase</fullName>
        <ecNumber evidence="6">2.7.2.1</ecNumber>
    </recommendedName>
    <alternativeName>
        <fullName evidence="6">Acetokinase</fullName>
    </alternativeName>
</protein>
<dbReference type="GO" id="GO:0005524">
    <property type="term" value="F:ATP binding"/>
    <property type="evidence" value="ECO:0007669"/>
    <property type="project" value="UniProtKB-KW"/>
</dbReference>
<keyword evidence="6" id="KW-0460">Magnesium</keyword>
<evidence type="ECO:0000256" key="3">
    <source>
        <dbReference type="ARBA" id="ARBA00022741"/>
    </source>
</evidence>
<evidence type="ECO:0000256" key="5">
    <source>
        <dbReference type="ARBA" id="ARBA00022840"/>
    </source>
</evidence>
<keyword evidence="6" id="KW-0963">Cytoplasm</keyword>
<feature type="site" description="Transition state stabilizer" evidence="6">
    <location>
        <position position="183"/>
    </location>
</feature>
<dbReference type="PRINTS" id="PR00471">
    <property type="entry name" value="ACETATEKNASE"/>
</dbReference>
<dbReference type="PIRSF" id="PIRSF000722">
    <property type="entry name" value="Acetate_prop_kin"/>
    <property type="match status" value="1"/>
</dbReference>
<feature type="binding site" evidence="6">
    <location>
        <begin position="333"/>
        <end position="337"/>
    </location>
    <ligand>
        <name>ATP</name>
        <dbReference type="ChEBI" id="CHEBI:30616"/>
    </ligand>
</feature>
<reference evidence="8 10" key="1">
    <citation type="journal article" date="2016" name="Front. Microbiol.">
        <title>Genome Sequence of the Piezophilic, Mesophilic Sulfate-Reducing Bacterium Desulfovibrio indicus J2T.</title>
        <authorList>
            <person name="Cao J."/>
            <person name="Maignien L."/>
            <person name="Shao Z."/>
            <person name="Alain K."/>
            <person name="Jebbar M."/>
        </authorList>
    </citation>
    <scope>NUCLEOTIDE SEQUENCE [LARGE SCALE GENOMIC DNA]</scope>
    <source>
        <strain evidence="8 10">J2</strain>
    </source>
</reference>
<feature type="binding site" evidence="6">
    <location>
        <position position="7"/>
    </location>
    <ligand>
        <name>Mg(2+)</name>
        <dbReference type="ChEBI" id="CHEBI:18420"/>
    </ligand>
</feature>
<feature type="site" description="Transition state stabilizer" evidence="6">
    <location>
        <position position="244"/>
    </location>
</feature>
<organism evidence="9 11">
    <name type="scientific">Pseudodesulfovibrio indicus</name>
    <dbReference type="NCBI Taxonomy" id="1716143"/>
    <lineage>
        <taxon>Bacteria</taxon>
        <taxon>Pseudomonadati</taxon>
        <taxon>Thermodesulfobacteriota</taxon>
        <taxon>Desulfovibrionia</taxon>
        <taxon>Desulfovibrionales</taxon>
        <taxon>Desulfovibrionaceae</taxon>
    </lineage>
</organism>
<dbReference type="AlphaFoldDB" id="A0A126QSK3"/>
<comment type="catalytic activity">
    <reaction evidence="6">
        <text>acetate + ATP = acetyl phosphate + ADP</text>
        <dbReference type="Rhea" id="RHEA:11352"/>
        <dbReference type="ChEBI" id="CHEBI:22191"/>
        <dbReference type="ChEBI" id="CHEBI:30089"/>
        <dbReference type="ChEBI" id="CHEBI:30616"/>
        <dbReference type="ChEBI" id="CHEBI:456216"/>
        <dbReference type="EC" id="2.7.2.1"/>
    </reaction>
</comment>
<feature type="binding site" evidence="6">
    <location>
        <begin position="211"/>
        <end position="215"/>
    </location>
    <ligand>
        <name>ATP</name>
        <dbReference type="ChEBI" id="CHEBI:30616"/>
    </ligand>
</feature>
<dbReference type="InterPro" id="IPR000890">
    <property type="entry name" value="Aliphatic_acid_kin_short-chain"/>
</dbReference>
<feature type="active site" description="Proton donor/acceptor" evidence="6">
    <location>
        <position position="151"/>
    </location>
</feature>
<dbReference type="PANTHER" id="PTHR21060:SF15">
    <property type="entry name" value="ACETATE KINASE-RELATED"/>
    <property type="match status" value="1"/>
</dbReference>
<name>A0A126QSK3_9BACT</name>
<proteinExistence type="inferred from homology"/>
<keyword evidence="5 6" id="KW-0067">ATP-binding</keyword>
<dbReference type="EC" id="2.7.2.1" evidence="6"/>
<dbReference type="CDD" id="cd24010">
    <property type="entry name" value="ASKHA_NBD_AcK_PK"/>
    <property type="match status" value="1"/>
</dbReference>
<sequence length="401" mass="43314">MNILVINSGSSSLKYQLIDMEGESVTASGVIERIGEEMGSITQRSHPDKWPDAKSEEKRPVLNHDAAMRLMVEKLTGEEWGVIGSLSDIDAIGHRVVQGGESFAAPALVDADVVETIRANIPLAPLHAANLVGIEAALELFPGTPNVTVFDTEFHQTIPAKAHLYPIPYELYEEHRIRKYGFHGTSHKYVARAAAEFLNKPLEDTDLITVHLGNGCSMAAVKNGRCADTTMGLTPLAGLMMGTRCGDVDPAIFPFIARTEKLCVNEVDEMLNKKSGLLGICGMNDMRDIHTARAKGDERAQLAFEMFAYRVKSFIGSYLAVLGRADAVVFTAGIGENDPEVRALACQGLEGLGIRISGERNGKRCAKGRCISADDSPVQVLVIPTNEELEIARATKALVAG</sequence>
<accession>A0A126QSK3</accession>
<comment type="subunit">
    <text evidence="6">Homodimer.</text>
</comment>
<comment type="similarity">
    <text evidence="1 6 7">Belongs to the acetokinase family.</text>
</comment>
<evidence type="ECO:0000256" key="1">
    <source>
        <dbReference type="ARBA" id="ARBA00008748"/>
    </source>
</evidence>
<dbReference type="GO" id="GO:0005737">
    <property type="term" value="C:cytoplasm"/>
    <property type="evidence" value="ECO:0007669"/>
    <property type="project" value="UniProtKB-SubCell"/>
</dbReference>
<dbReference type="GO" id="GO:0000287">
    <property type="term" value="F:magnesium ion binding"/>
    <property type="evidence" value="ECO:0007669"/>
    <property type="project" value="UniProtKB-UniRule"/>
</dbReference>
<dbReference type="GO" id="GO:0008776">
    <property type="term" value="F:acetate kinase activity"/>
    <property type="evidence" value="ECO:0007669"/>
    <property type="project" value="UniProtKB-UniRule"/>
</dbReference>
<evidence type="ECO:0000256" key="7">
    <source>
        <dbReference type="RuleBase" id="RU003835"/>
    </source>
</evidence>
<comment type="subcellular location">
    <subcellularLocation>
        <location evidence="6">Cytoplasm</location>
    </subcellularLocation>
</comment>
<dbReference type="PANTHER" id="PTHR21060">
    <property type="entry name" value="ACETATE KINASE"/>
    <property type="match status" value="1"/>
</dbReference>
<dbReference type="EMBL" id="CP014206">
    <property type="protein sequence ID" value="AMK12788.1"/>
    <property type="molecule type" value="Genomic_DNA"/>
</dbReference>
<dbReference type="KEGG" id="dej:AWY79_17595"/>
<keyword evidence="6" id="KW-0479">Metal-binding</keyword>
<dbReference type="SUPFAM" id="SSF53067">
    <property type="entry name" value="Actin-like ATPase domain"/>
    <property type="match status" value="2"/>
</dbReference>
<evidence type="ECO:0000313" key="11">
    <source>
        <dbReference type="Proteomes" id="UP000295506"/>
    </source>
</evidence>
<gene>
    <name evidence="6" type="primary">ackA</name>
    <name evidence="8" type="ORF">AWY79_17595</name>
    <name evidence="9" type="ORF">EDC59_11140</name>
</gene>
<keyword evidence="4 6" id="KW-0418">Kinase</keyword>
<feature type="binding site" evidence="6">
    <location>
        <begin position="285"/>
        <end position="287"/>
    </location>
    <ligand>
        <name>ATP</name>
        <dbReference type="ChEBI" id="CHEBI:30616"/>
    </ligand>
</feature>
<dbReference type="RefSeq" id="WP_066806725.1">
    <property type="nucleotide sequence ID" value="NZ_CP014206.1"/>
</dbReference>
<feature type="binding site" evidence="6">
    <location>
        <position position="95"/>
    </location>
    <ligand>
        <name>substrate</name>
    </ligand>
</feature>
<evidence type="ECO:0000313" key="10">
    <source>
        <dbReference type="Proteomes" id="UP000055611"/>
    </source>
</evidence>
<feature type="binding site" evidence="6">
    <location>
        <position position="387"/>
    </location>
    <ligand>
        <name>Mg(2+)</name>
        <dbReference type="ChEBI" id="CHEBI:18420"/>
    </ligand>
</feature>
<comment type="cofactor">
    <cofactor evidence="6">
        <name>Mg(2+)</name>
        <dbReference type="ChEBI" id="CHEBI:18420"/>
    </cofactor>
    <cofactor evidence="6">
        <name>Mn(2+)</name>
        <dbReference type="ChEBI" id="CHEBI:29035"/>
    </cofactor>
    <text evidence="6">Mg(2+). Can also accept Mn(2+).</text>
</comment>
<dbReference type="InterPro" id="IPR043129">
    <property type="entry name" value="ATPase_NBD"/>
</dbReference>